<dbReference type="CDD" id="cd06171">
    <property type="entry name" value="Sigma70_r4"/>
    <property type="match status" value="1"/>
</dbReference>
<dbReference type="Gene3D" id="1.10.1740.10">
    <property type="match status" value="1"/>
</dbReference>
<accession>A0A557QWC4</accession>
<dbReference type="PANTHER" id="PTHR43133">
    <property type="entry name" value="RNA POLYMERASE ECF-TYPE SIGMA FACTO"/>
    <property type="match status" value="1"/>
</dbReference>
<evidence type="ECO:0000313" key="8">
    <source>
        <dbReference type="Proteomes" id="UP000319502"/>
    </source>
</evidence>
<dbReference type="GO" id="GO:0003677">
    <property type="term" value="F:DNA binding"/>
    <property type="evidence" value="ECO:0007669"/>
    <property type="project" value="InterPro"/>
</dbReference>
<dbReference type="EMBL" id="VMNK01000007">
    <property type="protein sequence ID" value="TVO57189.1"/>
    <property type="molecule type" value="Genomic_DNA"/>
</dbReference>
<dbReference type="SUPFAM" id="SSF88659">
    <property type="entry name" value="Sigma3 and sigma4 domains of RNA polymerase sigma factors"/>
    <property type="match status" value="1"/>
</dbReference>
<dbReference type="InterPro" id="IPR013324">
    <property type="entry name" value="RNA_pol_sigma_r3/r4-like"/>
</dbReference>
<dbReference type="GO" id="GO:0016987">
    <property type="term" value="F:sigma factor activity"/>
    <property type="evidence" value="ECO:0007669"/>
    <property type="project" value="UniProtKB-KW"/>
</dbReference>
<name>A0A557QWC4_9RHOO</name>
<keyword evidence="8" id="KW-1185">Reference proteome</keyword>
<dbReference type="Proteomes" id="UP000319502">
    <property type="component" value="Unassembled WGS sequence"/>
</dbReference>
<dbReference type="AlphaFoldDB" id="A0A557QWC4"/>
<evidence type="ECO:0000259" key="5">
    <source>
        <dbReference type="Pfam" id="PF08281"/>
    </source>
</evidence>
<evidence type="ECO:0000259" key="6">
    <source>
        <dbReference type="Pfam" id="PF22029"/>
    </source>
</evidence>
<dbReference type="InterPro" id="IPR013325">
    <property type="entry name" value="RNA_pol_sigma_r2"/>
</dbReference>
<dbReference type="SUPFAM" id="SSF88946">
    <property type="entry name" value="Sigma2 domain of RNA polymerase sigma factors"/>
    <property type="match status" value="1"/>
</dbReference>
<comment type="caution">
    <text evidence="7">The sequence shown here is derived from an EMBL/GenBank/DDBJ whole genome shotgun (WGS) entry which is preliminary data.</text>
</comment>
<sequence length="166" mass="18370">MIDAEALVAELPRLRRYGRALLGDVARADDLVQDTIERALRKAAHWQGGNLRAWLLTLMHNVFVNQVRRNDALRGASEADAVELAMRDASSDGLGLRDLDRAMQALSADHREILLLVGLENLRYEEIAGVLDVPIGTVMSRLSRARTQLKAQLEGSPARPALTRVK</sequence>
<dbReference type="InterPro" id="IPR053866">
    <property type="entry name" value="PhyR_sigma2"/>
</dbReference>
<reference evidence="7 8" key="1">
    <citation type="submission" date="2019-07" db="EMBL/GenBank/DDBJ databases">
        <title>The pathways for chlorine oxyanion respiration interact through the shared metabolite chlorate.</title>
        <authorList>
            <person name="Barnum T.P."/>
            <person name="Cheng Y."/>
            <person name="Hill K.A."/>
            <person name="Lucas L.N."/>
            <person name="Carlson H.K."/>
            <person name="Coates J.D."/>
        </authorList>
    </citation>
    <scope>NUCLEOTIDE SEQUENCE [LARGE SCALE GENOMIC DNA]</scope>
    <source>
        <strain evidence="7 8">SFB-3</strain>
    </source>
</reference>
<keyword evidence="3" id="KW-0731">Sigma factor</keyword>
<gene>
    <name evidence="7" type="ORF">FHP91_09845</name>
</gene>
<dbReference type="InterPro" id="IPR039425">
    <property type="entry name" value="RNA_pol_sigma-70-like"/>
</dbReference>
<dbReference type="GO" id="GO:0006352">
    <property type="term" value="P:DNA-templated transcription initiation"/>
    <property type="evidence" value="ECO:0007669"/>
    <property type="project" value="InterPro"/>
</dbReference>
<dbReference type="PANTHER" id="PTHR43133:SF25">
    <property type="entry name" value="RNA POLYMERASE SIGMA FACTOR RFAY-RELATED"/>
    <property type="match status" value="1"/>
</dbReference>
<protein>
    <submittedName>
        <fullName evidence="7">RNA polymerase sigma factor</fullName>
    </submittedName>
</protein>
<feature type="domain" description="RNA polymerase sigma factor 70 region 4 type 2" evidence="5">
    <location>
        <begin position="97"/>
        <end position="149"/>
    </location>
</feature>
<comment type="similarity">
    <text evidence="1">Belongs to the sigma-70 factor family. ECF subfamily.</text>
</comment>
<dbReference type="Pfam" id="PF22029">
    <property type="entry name" value="PhyR_sigma2"/>
    <property type="match status" value="1"/>
</dbReference>
<dbReference type="RefSeq" id="WP_144309428.1">
    <property type="nucleotide sequence ID" value="NZ_VMNK01000007.1"/>
</dbReference>
<organism evidence="7 8">
    <name type="scientific">Denitromonas halophila</name>
    <dbReference type="NCBI Taxonomy" id="1629404"/>
    <lineage>
        <taxon>Bacteria</taxon>
        <taxon>Pseudomonadati</taxon>
        <taxon>Pseudomonadota</taxon>
        <taxon>Betaproteobacteria</taxon>
        <taxon>Rhodocyclales</taxon>
        <taxon>Zoogloeaceae</taxon>
        <taxon>Denitromonas</taxon>
    </lineage>
</organism>
<dbReference type="InterPro" id="IPR013249">
    <property type="entry name" value="RNA_pol_sigma70_r4_t2"/>
</dbReference>
<keyword evidence="4" id="KW-0804">Transcription</keyword>
<proteinExistence type="inferred from homology"/>
<dbReference type="Gene3D" id="1.10.10.10">
    <property type="entry name" value="Winged helix-like DNA-binding domain superfamily/Winged helix DNA-binding domain"/>
    <property type="match status" value="1"/>
</dbReference>
<evidence type="ECO:0000256" key="3">
    <source>
        <dbReference type="ARBA" id="ARBA00023082"/>
    </source>
</evidence>
<evidence type="ECO:0000256" key="1">
    <source>
        <dbReference type="ARBA" id="ARBA00010641"/>
    </source>
</evidence>
<dbReference type="InterPro" id="IPR036388">
    <property type="entry name" value="WH-like_DNA-bd_sf"/>
</dbReference>
<evidence type="ECO:0000256" key="4">
    <source>
        <dbReference type="ARBA" id="ARBA00023163"/>
    </source>
</evidence>
<dbReference type="Pfam" id="PF08281">
    <property type="entry name" value="Sigma70_r4_2"/>
    <property type="match status" value="1"/>
</dbReference>
<dbReference type="InterPro" id="IPR014284">
    <property type="entry name" value="RNA_pol_sigma-70_dom"/>
</dbReference>
<dbReference type="OrthoDB" id="9797134at2"/>
<evidence type="ECO:0000313" key="7">
    <source>
        <dbReference type="EMBL" id="TVO57189.1"/>
    </source>
</evidence>
<feature type="domain" description="PhyR sigma2" evidence="6">
    <location>
        <begin position="8"/>
        <end position="60"/>
    </location>
</feature>
<dbReference type="NCBIfam" id="TIGR02937">
    <property type="entry name" value="sigma70-ECF"/>
    <property type="match status" value="1"/>
</dbReference>
<evidence type="ECO:0000256" key="2">
    <source>
        <dbReference type="ARBA" id="ARBA00023015"/>
    </source>
</evidence>
<keyword evidence="2" id="KW-0805">Transcription regulation</keyword>